<name>A0A7V8K6G6_9GAMM</name>
<proteinExistence type="predicted"/>
<dbReference type="Pfam" id="PF12802">
    <property type="entry name" value="MarR_2"/>
    <property type="match status" value="1"/>
</dbReference>
<evidence type="ECO:0000313" key="3">
    <source>
        <dbReference type="Proteomes" id="UP000462066"/>
    </source>
</evidence>
<dbReference type="SUPFAM" id="SSF46785">
    <property type="entry name" value="Winged helix' DNA-binding domain"/>
    <property type="match status" value="1"/>
</dbReference>
<dbReference type="RefSeq" id="WP_162311422.1">
    <property type="nucleotide sequence ID" value="NZ_JACHGU010000001.1"/>
</dbReference>
<feature type="domain" description="HTH marR-type" evidence="1">
    <location>
        <begin position="76"/>
        <end position="114"/>
    </location>
</feature>
<sequence>MPLDTNTSDQIDSAIQTVQERDDTPGTVQVHVSKKRKQIDPINPFALCFTGSLSTIIQQRQLTSTALALLFLLLDLSRFGNLVSVNQAGLAARLGVKQPAVSKALARLEAAGIILNMPEGQFFNPQIITKQGLDTVARNYPASVSAGIEALRQLGMSPNWEPPRH</sequence>
<comment type="caution">
    <text evidence="2">The sequence shown here is derived from an EMBL/GenBank/DDBJ whole genome shotgun (WGS) entry which is preliminary data.</text>
</comment>
<dbReference type="Gene3D" id="1.10.10.10">
    <property type="entry name" value="Winged helix-like DNA-binding domain superfamily/Winged helix DNA-binding domain"/>
    <property type="match status" value="1"/>
</dbReference>
<dbReference type="InterPro" id="IPR036390">
    <property type="entry name" value="WH_DNA-bd_sf"/>
</dbReference>
<evidence type="ECO:0000313" key="2">
    <source>
        <dbReference type="EMBL" id="KAF1685865.1"/>
    </source>
</evidence>
<dbReference type="EMBL" id="MWIP01000010">
    <property type="protein sequence ID" value="KAF1685865.1"/>
    <property type="molecule type" value="Genomic_DNA"/>
</dbReference>
<dbReference type="InterPro" id="IPR011991">
    <property type="entry name" value="ArsR-like_HTH"/>
</dbReference>
<dbReference type="AlphaFoldDB" id="A0A7V8K6G6"/>
<dbReference type="InterPro" id="IPR036388">
    <property type="entry name" value="WH-like_DNA-bd_sf"/>
</dbReference>
<dbReference type="CDD" id="cd00090">
    <property type="entry name" value="HTH_ARSR"/>
    <property type="match status" value="1"/>
</dbReference>
<protein>
    <recommendedName>
        <fullName evidence="1">HTH marR-type domain-containing protein</fullName>
    </recommendedName>
</protein>
<organism evidence="2 3">
    <name type="scientific">Pseudoxanthomonas broegbernensis</name>
    <dbReference type="NCBI Taxonomy" id="83619"/>
    <lineage>
        <taxon>Bacteria</taxon>
        <taxon>Pseudomonadati</taxon>
        <taxon>Pseudomonadota</taxon>
        <taxon>Gammaproteobacteria</taxon>
        <taxon>Lysobacterales</taxon>
        <taxon>Lysobacteraceae</taxon>
        <taxon>Pseudoxanthomonas</taxon>
    </lineage>
</organism>
<evidence type="ECO:0000259" key="1">
    <source>
        <dbReference type="Pfam" id="PF12802"/>
    </source>
</evidence>
<dbReference type="InterPro" id="IPR000835">
    <property type="entry name" value="HTH_MarR-typ"/>
</dbReference>
<gene>
    <name evidence="2" type="ORF">B1992_10345</name>
</gene>
<keyword evidence="3" id="KW-1185">Reference proteome</keyword>
<dbReference type="Proteomes" id="UP000462066">
    <property type="component" value="Unassembled WGS sequence"/>
</dbReference>
<reference evidence="2 3" key="1">
    <citation type="submission" date="2017-10" db="EMBL/GenBank/DDBJ databases">
        <title>Whole genome sequencing of Pseudoxanthomonas broegbernensis DSM 12573(T).</title>
        <authorList>
            <person name="Kumar S."/>
            <person name="Bansal K."/>
            <person name="Kaur A."/>
            <person name="Patil P."/>
            <person name="Sharma S."/>
            <person name="Patil P.B."/>
        </authorList>
    </citation>
    <scope>NUCLEOTIDE SEQUENCE [LARGE SCALE GENOMIC DNA]</scope>
    <source>
        <strain evidence="2 3">DSM 12573</strain>
    </source>
</reference>
<dbReference type="GO" id="GO:0003700">
    <property type="term" value="F:DNA-binding transcription factor activity"/>
    <property type="evidence" value="ECO:0007669"/>
    <property type="project" value="InterPro"/>
</dbReference>
<accession>A0A7V8K6G6</accession>